<evidence type="ECO:0000256" key="1">
    <source>
        <dbReference type="SAM" id="Phobius"/>
    </source>
</evidence>
<proteinExistence type="predicted"/>
<sequence>MGSVPAARKQAMIFPVVCPVLPDFVLSSTIFFADFFFVYHMFALILVFFLFCFETIRSFSFIFPLIIFTLRSAFEKHLKCLPTLNPEIASDSYLCSIDPLFVLG</sequence>
<accession>A0A8D8ADV6</accession>
<dbReference type="EMBL" id="HBUE01027999">
    <property type="protein sequence ID" value="CAG6455230.1"/>
    <property type="molecule type" value="Transcribed_RNA"/>
</dbReference>
<feature type="transmembrane region" description="Helical" evidence="1">
    <location>
        <begin position="12"/>
        <end position="33"/>
    </location>
</feature>
<keyword evidence="1" id="KW-0812">Transmembrane</keyword>
<dbReference type="EMBL" id="HBUE01028001">
    <property type="protein sequence ID" value="CAG6455231.1"/>
    <property type="molecule type" value="Transcribed_RNA"/>
</dbReference>
<dbReference type="AlphaFoldDB" id="A0A8D8ADV6"/>
<keyword evidence="1" id="KW-1133">Transmembrane helix</keyword>
<name>A0A8D8ADV6_CULPI</name>
<feature type="transmembrane region" description="Helical" evidence="1">
    <location>
        <begin position="39"/>
        <end position="68"/>
    </location>
</feature>
<evidence type="ECO:0000313" key="2">
    <source>
        <dbReference type="EMBL" id="CAG6455228.1"/>
    </source>
</evidence>
<reference evidence="2" key="1">
    <citation type="submission" date="2021-05" db="EMBL/GenBank/DDBJ databases">
        <authorList>
            <person name="Alioto T."/>
            <person name="Alioto T."/>
            <person name="Gomez Garrido J."/>
        </authorList>
    </citation>
    <scope>NUCLEOTIDE SEQUENCE</scope>
</reference>
<organism evidence="2">
    <name type="scientific">Culex pipiens</name>
    <name type="common">House mosquito</name>
    <dbReference type="NCBI Taxonomy" id="7175"/>
    <lineage>
        <taxon>Eukaryota</taxon>
        <taxon>Metazoa</taxon>
        <taxon>Ecdysozoa</taxon>
        <taxon>Arthropoda</taxon>
        <taxon>Hexapoda</taxon>
        <taxon>Insecta</taxon>
        <taxon>Pterygota</taxon>
        <taxon>Neoptera</taxon>
        <taxon>Endopterygota</taxon>
        <taxon>Diptera</taxon>
        <taxon>Nematocera</taxon>
        <taxon>Culicoidea</taxon>
        <taxon>Culicidae</taxon>
        <taxon>Culicinae</taxon>
        <taxon>Culicini</taxon>
        <taxon>Culex</taxon>
        <taxon>Culex</taxon>
    </lineage>
</organism>
<protein>
    <submittedName>
        <fullName evidence="2">(northern house mosquito) hypothetical protein</fullName>
    </submittedName>
</protein>
<keyword evidence="1" id="KW-0472">Membrane</keyword>
<dbReference type="EMBL" id="HBUE01027998">
    <property type="protein sequence ID" value="CAG6455228.1"/>
    <property type="molecule type" value="Transcribed_RNA"/>
</dbReference>